<accession>A0AAJ0GPS4</accession>
<feature type="transmembrane region" description="Helical" evidence="6">
    <location>
        <begin position="388"/>
        <end position="409"/>
    </location>
</feature>
<dbReference type="InterPro" id="IPR050598">
    <property type="entry name" value="AminoAcid_Transporter"/>
</dbReference>
<dbReference type="Proteomes" id="UP001273166">
    <property type="component" value="Unassembled WGS sequence"/>
</dbReference>
<feature type="transmembrane region" description="Helical" evidence="6">
    <location>
        <begin position="291"/>
        <end position="314"/>
    </location>
</feature>
<keyword evidence="3 6" id="KW-1133">Transmembrane helix</keyword>
<protein>
    <submittedName>
        <fullName evidence="7">Amino acid permease-domain-containing protein</fullName>
    </submittedName>
</protein>
<dbReference type="GeneID" id="87889571"/>
<feature type="transmembrane region" description="Helical" evidence="6">
    <location>
        <begin position="421"/>
        <end position="442"/>
    </location>
</feature>
<comment type="caution">
    <text evidence="7">The sequence shown here is derived from an EMBL/GenBank/DDBJ whole genome shotgun (WGS) entry which is preliminary data.</text>
</comment>
<dbReference type="InterPro" id="IPR002293">
    <property type="entry name" value="AA/rel_permease1"/>
</dbReference>
<feature type="transmembrane region" description="Helical" evidence="6">
    <location>
        <begin position="61"/>
        <end position="81"/>
    </location>
</feature>
<keyword evidence="8" id="KW-1185">Reference proteome</keyword>
<dbReference type="Gene3D" id="1.20.1740.10">
    <property type="entry name" value="Amino acid/polyamine transporter I"/>
    <property type="match status" value="1"/>
</dbReference>
<evidence type="ECO:0000256" key="6">
    <source>
        <dbReference type="SAM" id="Phobius"/>
    </source>
</evidence>
<proteinExistence type="predicted"/>
<organism evidence="7 8">
    <name type="scientific">Chaetomium strumarium</name>
    <dbReference type="NCBI Taxonomy" id="1170767"/>
    <lineage>
        <taxon>Eukaryota</taxon>
        <taxon>Fungi</taxon>
        <taxon>Dikarya</taxon>
        <taxon>Ascomycota</taxon>
        <taxon>Pezizomycotina</taxon>
        <taxon>Sordariomycetes</taxon>
        <taxon>Sordariomycetidae</taxon>
        <taxon>Sordariales</taxon>
        <taxon>Chaetomiaceae</taxon>
        <taxon>Chaetomium</taxon>
    </lineage>
</organism>
<feature type="transmembrane region" description="Helical" evidence="6">
    <location>
        <begin position="254"/>
        <end position="279"/>
    </location>
</feature>
<dbReference type="FunFam" id="1.20.1740.10:FF:000025">
    <property type="entry name" value="High-affinity methionine permease"/>
    <property type="match status" value="1"/>
</dbReference>
<dbReference type="Pfam" id="PF13520">
    <property type="entry name" value="AA_permease_2"/>
    <property type="match status" value="1"/>
</dbReference>
<evidence type="ECO:0000313" key="7">
    <source>
        <dbReference type="EMBL" id="KAK3303899.1"/>
    </source>
</evidence>
<feature type="transmembrane region" description="Helical" evidence="6">
    <location>
        <begin position="454"/>
        <end position="476"/>
    </location>
</feature>
<feature type="transmembrane region" description="Helical" evidence="6">
    <location>
        <begin position="183"/>
        <end position="203"/>
    </location>
</feature>
<feature type="transmembrane region" description="Helical" evidence="6">
    <location>
        <begin position="93"/>
        <end position="119"/>
    </location>
</feature>
<dbReference type="GO" id="GO:0015179">
    <property type="term" value="F:L-amino acid transmembrane transporter activity"/>
    <property type="evidence" value="ECO:0007669"/>
    <property type="project" value="TreeGrafter"/>
</dbReference>
<feature type="transmembrane region" description="Helical" evidence="6">
    <location>
        <begin position="488"/>
        <end position="515"/>
    </location>
</feature>
<evidence type="ECO:0000256" key="5">
    <source>
        <dbReference type="SAM" id="MobiDB-lite"/>
    </source>
</evidence>
<evidence type="ECO:0000256" key="1">
    <source>
        <dbReference type="ARBA" id="ARBA00004141"/>
    </source>
</evidence>
<dbReference type="RefSeq" id="XP_062719679.1">
    <property type="nucleotide sequence ID" value="XM_062870742.1"/>
</dbReference>
<evidence type="ECO:0000256" key="4">
    <source>
        <dbReference type="ARBA" id="ARBA00023136"/>
    </source>
</evidence>
<dbReference type="PIRSF" id="PIRSF006060">
    <property type="entry name" value="AA_transporter"/>
    <property type="match status" value="1"/>
</dbReference>
<dbReference type="AlphaFoldDB" id="A0AAJ0GPS4"/>
<feature type="transmembrane region" description="Helical" evidence="6">
    <location>
        <begin position="215"/>
        <end position="234"/>
    </location>
</feature>
<name>A0AAJ0GPS4_9PEZI</name>
<dbReference type="PANTHER" id="PTHR11785:SF498">
    <property type="entry name" value="HIGH-AFFINITY METHIONINE PERMEASE"/>
    <property type="match status" value="1"/>
</dbReference>
<reference evidence="7" key="2">
    <citation type="submission" date="2023-06" db="EMBL/GenBank/DDBJ databases">
        <authorList>
            <consortium name="Lawrence Berkeley National Laboratory"/>
            <person name="Mondo S.J."/>
            <person name="Hensen N."/>
            <person name="Bonometti L."/>
            <person name="Westerberg I."/>
            <person name="Brannstrom I.O."/>
            <person name="Guillou S."/>
            <person name="Cros-Aarteil S."/>
            <person name="Calhoun S."/>
            <person name="Haridas S."/>
            <person name="Kuo A."/>
            <person name="Pangilinan J."/>
            <person name="Riley R."/>
            <person name="Labutti K."/>
            <person name="Andreopoulos B."/>
            <person name="Lipzen A."/>
            <person name="Chen C."/>
            <person name="Yanf M."/>
            <person name="Daum C."/>
            <person name="Ng V."/>
            <person name="Clum A."/>
            <person name="Steindorff A."/>
            <person name="Ohm R."/>
            <person name="Martin F."/>
            <person name="Silar P."/>
            <person name="Natvig D."/>
            <person name="Lalanne C."/>
            <person name="Gautier V."/>
            <person name="Ament-Velasquez S.L."/>
            <person name="Kruys A."/>
            <person name="Hutchinson M.I."/>
            <person name="Powell A.J."/>
            <person name="Barry K."/>
            <person name="Miller A.N."/>
            <person name="Grigoriev I.V."/>
            <person name="Debuchy R."/>
            <person name="Gladieux P."/>
            <person name="Thoren M.H."/>
            <person name="Johannesson H."/>
        </authorList>
    </citation>
    <scope>NUCLEOTIDE SEQUENCE</scope>
    <source>
        <strain evidence="7">CBS 333.67</strain>
    </source>
</reference>
<evidence type="ECO:0000313" key="8">
    <source>
        <dbReference type="Proteomes" id="UP001273166"/>
    </source>
</evidence>
<sequence>MARSKATGYGTMSKFFAAANKAGPGKGDDHTDDMTATTTGPEGHDSEVGHLQQARDSKRQIGVVSATFLVVNRVIGTGIFATPGSILALSGSVGLSLFMWVAGALIAAAGTAVYLEFGTAIPQNGGEKNYLEYVYRRPKFLTTCLYTGYVVLLGWASGNSVIFGEYILHAAQVDVDRWNQRGVGLACITAAFLIHGTALKWGIRLQNLLGAIKVVVILIIVVTGWVALAGRIPYLPPDQHPHNFAHAFDGTTGSAYGVVTALYNVIWSFVGYSNANYALSETRNPVRTLKIAAPLAIGVIAVLYMFVNIAYFAAVSKEEILEARRLVAASLFRNMFGPAAERALSVFVALSAFGNVLSVIFSQGRLVQELGREGVLPFSRLWASNRPFNAPLAGLFEHWLVSVIIMLAPPPGDAYDFILNLISYPLAIVNAFVAAGLIYLYINRKQWNWNPPISATLPVVVFFFLSNIYLIVAPFVPPVNGQNIYKSLPYWIHCVVGFGIILAGGVYWLIWAIILPKIGKYELVRETVVDDIDGWEKNVFVRRPFGGLATTGKSQTEEPQ</sequence>
<feature type="transmembrane region" description="Helical" evidence="6">
    <location>
        <begin position="343"/>
        <end position="367"/>
    </location>
</feature>
<gene>
    <name evidence="7" type="ORF">B0T15DRAFT_567954</name>
</gene>
<evidence type="ECO:0000256" key="2">
    <source>
        <dbReference type="ARBA" id="ARBA00022692"/>
    </source>
</evidence>
<keyword evidence="4 6" id="KW-0472">Membrane</keyword>
<reference evidence="7" key="1">
    <citation type="journal article" date="2023" name="Mol. Phylogenet. Evol.">
        <title>Genome-scale phylogeny and comparative genomics of the fungal order Sordariales.</title>
        <authorList>
            <person name="Hensen N."/>
            <person name="Bonometti L."/>
            <person name="Westerberg I."/>
            <person name="Brannstrom I.O."/>
            <person name="Guillou S."/>
            <person name="Cros-Aarteil S."/>
            <person name="Calhoun S."/>
            <person name="Haridas S."/>
            <person name="Kuo A."/>
            <person name="Mondo S."/>
            <person name="Pangilinan J."/>
            <person name="Riley R."/>
            <person name="LaButti K."/>
            <person name="Andreopoulos B."/>
            <person name="Lipzen A."/>
            <person name="Chen C."/>
            <person name="Yan M."/>
            <person name="Daum C."/>
            <person name="Ng V."/>
            <person name="Clum A."/>
            <person name="Steindorff A."/>
            <person name="Ohm R.A."/>
            <person name="Martin F."/>
            <person name="Silar P."/>
            <person name="Natvig D.O."/>
            <person name="Lalanne C."/>
            <person name="Gautier V."/>
            <person name="Ament-Velasquez S.L."/>
            <person name="Kruys A."/>
            <person name="Hutchinson M.I."/>
            <person name="Powell A.J."/>
            <person name="Barry K."/>
            <person name="Miller A.N."/>
            <person name="Grigoriev I.V."/>
            <person name="Debuchy R."/>
            <person name="Gladieux P."/>
            <person name="Hiltunen Thoren M."/>
            <person name="Johannesson H."/>
        </authorList>
    </citation>
    <scope>NUCLEOTIDE SEQUENCE</scope>
    <source>
        <strain evidence="7">CBS 333.67</strain>
    </source>
</reference>
<evidence type="ECO:0000256" key="3">
    <source>
        <dbReference type="ARBA" id="ARBA00022989"/>
    </source>
</evidence>
<dbReference type="GO" id="GO:0016020">
    <property type="term" value="C:membrane"/>
    <property type="evidence" value="ECO:0007669"/>
    <property type="project" value="UniProtKB-SubCell"/>
</dbReference>
<feature type="transmembrane region" description="Helical" evidence="6">
    <location>
        <begin position="140"/>
        <end position="163"/>
    </location>
</feature>
<feature type="region of interest" description="Disordered" evidence="5">
    <location>
        <begin position="22"/>
        <end position="48"/>
    </location>
</feature>
<dbReference type="EMBL" id="JAUDZG010000005">
    <property type="protein sequence ID" value="KAK3303899.1"/>
    <property type="molecule type" value="Genomic_DNA"/>
</dbReference>
<keyword evidence="2 6" id="KW-0812">Transmembrane</keyword>
<dbReference type="PANTHER" id="PTHR11785">
    <property type="entry name" value="AMINO ACID TRANSPORTER"/>
    <property type="match status" value="1"/>
</dbReference>
<comment type="subcellular location">
    <subcellularLocation>
        <location evidence="1">Membrane</location>
        <topology evidence="1">Multi-pass membrane protein</topology>
    </subcellularLocation>
</comment>